<organism evidence="2 3">
    <name type="scientific">Candidatus Flavonifractor merdipullorum</name>
    <dbReference type="NCBI Taxonomy" id="2838590"/>
    <lineage>
        <taxon>Bacteria</taxon>
        <taxon>Bacillati</taxon>
        <taxon>Bacillota</taxon>
        <taxon>Clostridia</taxon>
        <taxon>Eubacteriales</taxon>
        <taxon>Oscillospiraceae</taxon>
        <taxon>Flavonifractor</taxon>
    </lineage>
</organism>
<dbReference type="Proteomes" id="UP000824192">
    <property type="component" value="Unassembled WGS sequence"/>
</dbReference>
<proteinExistence type="predicted"/>
<dbReference type="PANTHER" id="PTHR40099:SF1">
    <property type="entry name" value="ACETOLACTATE SYNTHASE, SMALL SUBUNIT"/>
    <property type="match status" value="1"/>
</dbReference>
<sequence length="144" mass="15500">MTIHQISVFLENRAGQLADITAVLAENGINLRAIHIAETSDYGVLRIIVDRPQQAAAILLEHGFILSMTPVLAVVVPDVPGSLSKVLAVLAQEGVDVEYMYSVFGLVSDRACMIFRVADVERLAKVLEAHDMAPVSGGTLGIYQ</sequence>
<dbReference type="Pfam" id="PF19571">
    <property type="entry name" value="ACT_8"/>
    <property type="match status" value="1"/>
</dbReference>
<dbReference type="CDD" id="cd04908">
    <property type="entry name" value="ACT_Bt0572_1"/>
    <property type="match status" value="1"/>
</dbReference>
<dbReference type="SUPFAM" id="SSF55021">
    <property type="entry name" value="ACT-like"/>
    <property type="match status" value="2"/>
</dbReference>
<reference evidence="2" key="2">
    <citation type="submission" date="2021-04" db="EMBL/GenBank/DDBJ databases">
        <authorList>
            <person name="Gilroy R."/>
        </authorList>
    </citation>
    <scope>NUCLEOTIDE SEQUENCE</scope>
    <source>
        <strain evidence="2">ChiGjej6B6-1540</strain>
    </source>
</reference>
<dbReference type="Gene3D" id="3.30.2130.10">
    <property type="entry name" value="VC0802-like"/>
    <property type="match status" value="1"/>
</dbReference>
<dbReference type="InterPro" id="IPR045739">
    <property type="entry name" value="ACT_dom_pair"/>
</dbReference>
<dbReference type="PROSITE" id="PS51671">
    <property type="entry name" value="ACT"/>
    <property type="match status" value="1"/>
</dbReference>
<feature type="domain" description="ACT" evidence="1">
    <location>
        <begin position="5"/>
        <end position="79"/>
    </location>
</feature>
<dbReference type="PANTHER" id="PTHR40099">
    <property type="entry name" value="ACETOLACTATE SYNTHASE, SMALL SUBUNIT"/>
    <property type="match status" value="1"/>
</dbReference>
<comment type="caution">
    <text evidence="2">The sequence shown here is derived from an EMBL/GenBank/DDBJ whole genome shotgun (WGS) entry which is preliminary data.</text>
</comment>
<evidence type="ECO:0000313" key="3">
    <source>
        <dbReference type="Proteomes" id="UP000824192"/>
    </source>
</evidence>
<protein>
    <submittedName>
        <fullName evidence="2">ACT domain-containing protein</fullName>
    </submittedName>
</protein>
<dbReference type="AlphaFoldDB" id="A0A9D1UMK1"/>
<dbReference type="InterPro" id="IPR045865">
    <property type="entry name" value="ACT-like_dom_sf"/>
</dbReference>
<dbReference type="InterPro" id="IPR002912">
    <property type="entry name" value="ACT_dom"/>
</dbReference>
<name>A0A9D1UMK1_9FIRM</name>
<dbReference type="CDD" id="cd04882">
    <property type="entry name" value="ACT_Bt0572_2"/>
    <property type="match status" value="1"/>
</dbReference>
<accession>A0A9D1UMK1</accession>
<gene>
    <name evidence="2" type="ORF">H9868_02875</name>
</gene>
<dbReference type="EMBL" id="DXGA01000063">
    <property type="protein sequence ID" value="HIW93464.1"/>
    <property type="molecule type" value="Genomic_DNA"/>
</dbReference>
<reference evidence="2" key="1">
    <citation type="journal article" date="2021" name="PeerJ">
        <title>Extensive microbial diversity within the chicken gut microbiome revealed by metagenomics and culture.</title>
        <authorList>
            <person name="Gilroy R."/>
            <person name="Ravi A."/>
            <person name="Getino M."/>
            <person name="Pursley I."/>
            <person name="Horton D.L."/>
            <person name="Alikhan N.F."/>
            <person name="Baker D."/>
            <person name="Gharbi K."/>
            <person name="Hall N."/>
            <person name="Watson M."/>
            <person name="Adriaenssens E.M."/>
            <person name="Foster-Nyarko E."/>
            <person name="Jarju S."/>
            <person name="Secka A."/>
            <person name="Antonio M."/>
            <person name="Oren A."/>
            <person name="Chaudhuri R.R."/>
            <person name="La Ragione R."/>
            <person name="Hildebrand F."/>
            <person name="Pallen M.J."/>
        </authorList>
    </citation>
    <scope>NUCLEOTIDE SEQUENCE</scope>
    <source>
        <strain evidence="2">ChiGjej6B6-1540</strain>
    </source>
</reference>
<evidence type="ECO:0000259" key="1">
    <source>
        <dbReference type="PROSITE" id="PS51671"/>
    </source>
</evidence>
<evidence type="ECO:0000313" key="2">
    <source>
        <dbReference type="EMBL" id="HIW93464.1"/>
    </source>
</evidence>